<dbReference type="KEGG" id="sluc:116053579"/>
<protein>
    <submittedName>
        <fullName evidence="2">Uncharacterized protein</fullName>
    </submittedName>
</protein>
<evidence type="ECO:0000313" key="3">
    <source>
        <dbReference type="Proteomes" id="UP000694568"/>
    </source>
</evidence>
<feature type="compositionally biased region" description="Polar residues" evidence="1">
    <location>
        <begin position="1"/>
        <end position="11"/>
    </location>
</feature>
<dbReference type="OrthoDB" id="5980716at2759"/>
<proteinExistence type="predicted"/>
<evidence type="ECO:0000256" key="1">
    <source>
        <dbReference type="SAM" id="MobiDB-lite"/>
    </source>
</evidence>
<dbReference type="RefSeq" id="XP_035850300.1">
    <property type="nucleotide sequence ID" value="XM_035994407.1"/>
</dbReference>
<dbReference type="Gene3D" id="1.25.10.10">
    <property type="entry name" value="Leucine-rich Repeat Variant"/>
    <property type="match status" value="1"/>
</dbReference>
<feature type="region of interest" description="Disordered" evidence="1">
    <location>
        <begin position="82"/>
        <end position="117"/>
    </location>
</feature>
<keyword evidence="3" id="KW-1185">Reference proteome</keyword>
<reference evidence="2" key="2">
    <citation type="submission" date="2025-09" db="UniProtKB">
        <authorList>
            <consortium name="Ensembl"/>
        </authorList>
    </citation>
    <scope>IDENTIFICATION</scope>
</reference>
<organism evidence="2 3">
    <name type="scientific">Sander lucioperca</name>
    <name type="common">Pike-perch</name>
    <name type="synonym">Perca lucioperca</name>
    <dbReference type="NCBI Taxonomy" id="283035"/>
    <lineage>
        <taxon>Eukaryota</taxon>
        <taxon>Metazoa</taxon>
        <taxon>Chordata</taxon>
        <taxon>Craniata</taxon>
        <taxon>Vertebrata</taxon>
        <taxon>Euteleostomi</taxon>
        <taxon>Actinopterygii</taxon>
        <taxon>Neopterygii</taxon>
        <taxon>Teleostei</taxon>
        <taxon>Neoteleostei</taxon>
        <taxon>Acanthomorphata</taxon>
        <taxon>Eupercaria</taxon>
        <taxon>Perciformes</taxon>
        <taxon>Percoidei</taxon>
        <taxon>Percidae</taxon>
        <taxon>Luciopercinae</taxon>
        <taxon>Sander</taxon>
    </lineage>
</organism>
<dbReference type="SUPFAM" id="SSF48371">
    <property type="entry name" value="ARM repeat"/>
    <property type="match status" value="1"/>
</dbReference>
<dbReference type="Proteomes" id="UP000694568">
    <property type="component" value="Unplaced"/>
</dbReference>
<dbReference type="CTD" id="399671"/>
<evidence type="ECO:0000313" key="2">
    <source>
        <dbReference type="Ensembl" id="ENSSLUP00000049779.1"/>
    </source>
</evidence>
<dbReference type="AlphaFoldDB" id="A0A8D0A6Z9"/>
<name>A0A8D0A6Z9_SANLU</name>
<dbReference type="PANTHER" id="PTHR12697:SF20">
    <property type="entry name" value="HEAT REPEAT-CONTAINING PROTEIN 4"/>
    <property type="match status" value="1"/>
</dbReference>
<sequence length="575" mass="63832">MASDQTASDSQDPADGDGEMDSRCGSEVSGSDSISMQRSQRLYQQFLTDAAAYLSFSPDTGSVSFNQSDFQHLFRLSGALKPSAKGKTQEGKRCRPAQRPPERCRGLQESEEQTPIQLQTAQACSRTRLTAGHCPKRASGLPRPVQEDQIILQKSLKYHKDMQRWSSRAPQRGTGPDNISPESLKTDRADPVEPVQTEVLPTCSRPTSPQSGLDPDSWLAAQRSALDGDYSHGVIRRLVAQLFLCRDEQPDSEEQADDSQLVVPLLSFISSQTTLVRSLLAEKLNSSDWRDRLISCSTLRSLKGPLNKDVVQKLSDLMCSDHSDTVRLAAAETLMKLGKTHQVHTELRLKFEEGQGLQGRMEALDLIGHLKLTTAMLLEPLVGCLGDEFTAVRTQACLTAASLLLKDDTVVRRLLQVIENDTARDVRLSAIRAVDALGLSSLDVQETLLRCVETEEEAELRLAACRLLLSARVPSAQLQDFLLRRINVESDWLVRRTMKEMLCLCDGGQQEDLCPTHSVSRQVKRLCERRVITEKLLLLEKLQAGGTRRLGRGTLARLLSQQYKMGSPETADRDK</sequence>
<reference evidence="2" key="1">
    <citation type="submission" date="2025-08" db="UniProtKB">
        <authorList>
            <consortium name="Ensembl"/>
        </authorList>
    </citation>
    <scope>IDENTIFICATION</scope>
</reference>
<feature type="region of interest" description="Disordered" evidence="1">
    <location>
        <begin position="161"/>
        <end position="214"/>
    </location>
</feature>
<dbReference type="PANTHER" id="PTHR12697">
    <property type="entry name" value="PBS LYASE HEAT-LIKE PROTEIN"/>
    <property type="match status" value="1"/>
</dbReference>
<dbReference type="GeneID" id="116053579"/>
<dbReference type="InterPro" id="IPR011989">
    <property type="entry name" value="ARM-like"/>
</dbReference>
<dbReference type="GO" id="GO:0016491">
    <property type="term" value="F:oxidoreductase activity"/>
    <property type="evidence" value="ECO:0007669"/>
    <property type="project" value="TreeGrafter"/>
</dbReference>
<accession>A0A8D0A6Z9</accession>
<dbReference type="InterPro" id="IPR016024">
    <property type="entry name" value="ARM-type_fold"/>
</dbReference>
<feature type="region of interest" description="Disordered" evidence="1">
    <location>
        <begin position="1"/>
        <end position="36"/>
    </location>
</feature>
<dbReference type="GeneTree" id="ENSGT00390000013207"/>
<gene>
    <name evidence="2" type="primary">heatr4</name>
</gene>
<dbReference type="Ensembl" id="ENSSLUT00000051265.1">
    <property type="protein sequence ID" value="ENSSLUP00000049779.1"/>
    <property type="gene ID" value="ENSSLUG00000021724.1"/>
</dbReference>